<keyword evidence="5" id="KW-0598">Phosphotransferase system</keyword>
<keyword evidence="2" id="KW-0813">Transport</keyword>
<dbReference type="PANTHER" id="PTHR36203">
    <property type="entry name" value="ASCORBATE-SPECIFIC PTS SYSTEM EIIA COMPONENT"/>
    <property type="match status" value="1"/>
</dbReference>
<keyword evidence="6" id="KW-0418">Kinase</keyword>
<organism evidence="8 9">
    <name type="scientific">Planomicrobium stackebrandtii</name>
    <dbReference type="NCBI Taxonomy" id="253160"/>
    <lineage>
        <taxon>Bacteria</taxon>
        <taxon>Bacillati</taxon>
        <taxon>Bacillota</taxon>
        <taxon>Bacilli</taxon>
        <taxon>Bacillales</taxon>
        <taxon>Caryophanaceae</taxon>
        <taxon>Planomicrobium</taxon>
    </lineage>
</organism>
<dbReference type="Pfam" id="PF00359">
    <property type="entry name" value="PTS_EIIA_2"/>
    <property type="match status" value="1"/>
</dbReference>
<keyword evidence="3" id="KW-0963">Cytoplasm</keyword>
<dbReference type="EMBL" id="JAUSWB010000003">
    <property type="protein sequence ID" value="MDQ0428442.1"/>
    <property type="molecule type" value="Genomic_DNA"/>
</dbReference>
<evidence type="ECO:0000313" key="8">
    <source>
        <dbReference type="EMBL" id="MDQ0428442.1"/>
    </source>
</evidence>
<dbReference type="Gene3D" id="3.40.930.10">
    <property type="entry name" value="Mannitol-specific EII, Chain A"/>
    <property type="match status" value="1"/>
</dbReference>
<dbReference type="SUPFAM" id="SSF55804">
    <property type="entry name" value="Phoshotransferase/anion transport protein"/>
    <property type="match status" value="1"/>
</dbReference>
<evidence type="ECO:0000313" key="9">
    <source>
        <dbReference type="Proteomes" id="UP001241988"/>
    </source>
</evidence>
<dbReference type="CDD" id="cd00211">
    <property type="entry name" value="PTS_IIA_fru"/>
    <property type="match status" value="1"/>
</dbReference>
<proteinExistence type="predicted"/>
<dbReference type="Proteomes" id="UP001241988">
    <property type="component" value="Unassembled WGS sequence"/>
</dbReference>
<sequence length="169" mass="18964">MKFTDSLQISPVEWSYQNKERNFAMKFLEEKLVVLDLPVATPEEGIRAAGALLVAEDLIEPRYVDAMVESYEKNGPYFVLAPLIAMPHARPEDGVKEASVSLVRLKDSLKFGNEANDPVQFIFALGASSSEEHLLVMRKIVSLLSKPENVEKLKILSSYEELQLLIGRN</sequence>
<feature type="domain" description="PTS EIIA type-2" evidence="7">
    <location>
        <begin position="26"/>
        <end position="169"/>
    </location>
</feature>
<evidence type="ECO:0000256" key="5">
    <source>
        <dbReference type="ARBA" id="ARBA00022683"/>
    </source>
</evidence>
<dbReference type="PANTHER" id="PTHR36203:SF5">
    <property type="entry name" value="PTS SYSTEM, EIIA COMPONENT"/>
    <property type="match status" value="1"/>
</dbReference>
<keyword evidence="9" id="KW-1185">Reference proteome</keyword>
<evidence type="ECO:0000259" key="7">
    <source>
        <dbReference type="PROSITE" id="PS51094"/>
    </source>
</evidence>
<dbReference type="InterPro" id="IPR002178">
    <property type="entry name" value="PTS_EIIA_type-2_dom"/>
</dbReference>
<dbReference type="InterPro" id="IPR016152">
    <property type="entry name" value="PTrfase/Anion_transptr"/>
</dbReference>
<name>A0ABU0GSW2_9BACL</name>
<accession>A0ABU0GSW2</accession>
<evidence type="ECO:0000256" key="1">
    <source>
        <dbReference type="ARBA" id="ARBA00004496"/>
    </source>
</evidence>
<comment type="caution">
    <text evidence="8">The sequence shown here is derived from an EMBL/GenBank/DDBJ whole genome shotgun (WGS) entry which is preliminary data.</text>
</comment>
<keyword evidence="4" id="KW-0808">Transferase</keyword>
<dbReference type="InterPro" id="IPR051351">
    <property type="entry name" value="Ascorbate-PTS_EIIA_comp"/>
</dbReference>
<evidence type="ECO:0000256" key="2">
    <source>
        <dbReference type="ARBA" id="ARBA00022448"/>
    </source>
</evidence>
<evidence type="ECO:0000256" key="4">
    <source>
        <dbReference type="ARBA" id="ARBA00022679"/>
    </source>
</evidence>
<protein>
    <submittedName>
        <fullName evidence="8">PTS system mannitol-specific IIA component/PTS system ascorbate-specific IIA component</fullName>
    </submittedName>
</protein>
<dbReference type="PROSITE" id="PS51094">
    <property type="entry name" value="PTS_EIIA_TYPE_2"/>
    <property type="match status" value="1"/>
</dbReference>
<evidence type="ECO:0000256" key="3">
    <source>
        <dbReference type="ARBA" id="ARBA00022490"/>
    </source>
</evidence>
<comment type="subcellular location">
    <subcellularLocation>
        <location evidence="1">Cytoplasm</location>
    </subcellularLocation>
</comment>
<reference evidence="8 9" key="1">
    <citation type="submission" date="2023-07" db="EMBL/GenBank/DDBJ databases">
        <title>Genomic Encyclopedia of Type Strains, Phase IV (KMG-IV): sequencing the most valuable type-strain genomes for metagenomic binning, comparative biology and taxonomic classification.</title>
        <authorList>
            <person name="Goeker M."/>
        </authorList>
    </citation>
    <scope>NUCLEOTIDE SEQUENCE [LARGE SCALE GENOMIC DNA]</scope>
    <source>
        <strain evidence="8 9">DSM 16419</strain>
    </source>
</reference>
<gene>
    <name evidence="8" type="ORF">QOZ98_001268</name>
</gene>
<evidence type="ECO:0000256" key="6">
    <source>
        <dbReference type="ARBA" id="ARBA00022777"/>
    </source>
</evidence>